<dbReference type="Pfam" id="PF07291">
    <property type="entry name" value="MauE"/>
    <property type="match status" value="1"/>
</dbReference>
<proteinExistence type="predicted"/>
<evidence type="ECO:0000259" key="6">
    <source>
        <dbReference type="Pfam" id="PF07291"/>
    </source>
</evidence>
<keyword evidence="8" id="KW-1185">Reference proteome</keyword>
<evidence type="ECO:0000256" key="1">
    <source>
        <dbReference type="ARBA" id="ARBA00004141"/>
    </source>
</evidence>
<keyword evidence="3 5" id="KW-1133">Transmembrane helix</keyword>
<evidence type="ECO:0000313" key="7">
    <source>
        <dbReference type="EMBL" id="SDF23527.1"/>
    </source>
</evidence>
<comment type="subcellular location">
    <subcellularLocation>
        <location evidence="1">Membrane</location>
        <topology evidence="1">Multi-pass membrane protein</topology>
    </subcellularLocation>
</comment>
<accession>A0A1G7JF10</accession>
<feature type="domain" description="Methylamine utilisation protein MauE" evidence="6">
    <location>
        <begin position="17"/>
        <end position="141"/>
    </location>
</feature>
<name>A0A1G7JF10_9FLAO</name>
<feature type="transmembrane region" description="Helical" evidence="5">
    <location>
        <begin position="126"/>
        <end position="145"/>
    </location>
</feature>
<dbReference type="EMBL" id="FNBA01000012">
    <property type="protein sequence ID" value="SDF23527.1"/>
    <property type="molecule type" value="Genomic_DNA"/>
</dbReference>
<evidence type="ECO:0000256" key="3">
    <source>
        <dbReference type="ARBA" id="ARBA00022989"/>
    </source>
</evidence>
<dbReference type="InterPro" id="IPR009908">
    <property type="entry name" value="Methylamine_util_MauE"/>
</dbReference>
<evidence type="ECO:0000256" key="5">
    <source>
        <dbReference type="SAM" id="Phobius"/>
    </source>
</evidence>
<protein>
    <recommendedName>
        <fullName evidence="6">Methylamine utilisation protein MauE domain-containing protein</fullName>
    </recommendedName>
</protein>
<dbReference type="GO" id="GO:0030416">
    <property type="term" value="P:methylamine metabolic process"/>
    <property type="evidence" value="ECO:0007669"/>
    <property type="project" value="InterPro"/>
</dbReference>
<dbReference type="RefSeq" id="WP_093145442.1">
    <property type="nucleotide sequence ID" value="NZ_BMWO01000016.1"/>
</dbReference>
<feature type="transmembrane region" description="Helical" evidence="5">
    <location>
        <begin position="83"/>
        <end position="106"/>
    </location>
</feature>
<sequence>MGATLEVVFKNRYRTFLRAVIVYCYVLLFIYAASSKLFEFEIFRVQLAQSPLLSAYAEGISLLVPGLEIAIALFLLIPRYQTLALYASFTLMVFFTAYIYIILHYSDFIPCSCGGVLEQLSWTQHLLFNIGFIILAALAVLVVKLVGYKKKLFLLVFLFVFGVSFMVVLFVFSEKKMHRNNGFQRILPHHPATETNKIDIRYDSYYIAGTHEDSIYLGNGTAPLHMLTVHKTQLDTTEHTITLPYSHTIYRDLTSKFIDGVFYMMDGTVPVIYKGYEGTYTATHPLTIEDSFIRALPLNDTIFAVRVFDPVTGGNILGQLSIDAPTTVTLHPSLLEAQGDPFFDTDGLLLFNRQLQKIIYVYFYRNEFVVIDRDFSLDYRGRTIDTISKSQLDVRTISSKNEKKLGANPTFVHLQAATYGRYLFIVSDRVGKYESEKILEQASIIDVYDLETSYYAFSFYLYHPGLKKLKELSVEESQLTALVDHFLITYALKTSRYTPIE</sequence>
<feature type="transmembrane region" description="Helical" evidence="5">
    <location>
        <begin position="152"/>
        <end position="172"/>
    </location>
</feature>
<reference evidence="7 8" key="1">
    <citation type="submission" date="2016-10" db="EMBL/GenBank/DDBJ databases">
        <authorList>
            <person name="de Groot N.N."/>
        </authorList>
    </citation>
    <scope>NUCLEOTIDE SEQUENCE [LARGE SCALE GENOMIC DNA]</scope>
    <source>
        <strain evidence="7 8">DSM 16195</strain>
    </source>
</reference>
<keyword evidence="4 5" id="KW-0472">Membrane</keyword>
<dbReference type="STRING" id="227084.SAMN05421855_1125"/>
<evidence type="ECO:0000256" key="2">
    <source>
        <dbReference type="ARBA" id="ARBA00022692"/>
    </source>
</evidence>
<feature type="transmembrane region" description="Helical" evidence="5">
    <location>
        <begin position="53"/>
        <end position="76"/>
    </location>
</feature>
<feature type="transmembrane region" description="Helical" evidence="5">
    <location>
        <begin position="15"/>
        <end position="33"/>
    </location>
</feature>
<dbReference type="AlphaFoldDB" id="A0A1G7JF10"/>
<dbReference type="GO" id="GO:0016020">
    <property type="term" value="C:membrane"/>
    <property type="evidence" value="ECO:0007669"/>
    <property type="project" value="UniProtKB-SubCell"/>
</dbReference>
<organism evidence="7 8">
    <name type="scientific">Ulvibacter litoralis</name>
    <dbReference type="NCBI Taxonomy" id="227084"/>
    <lineage>
        <taxon>Bacteria</taxon>
        <taxon>Pseudomonadati</taxon>
        <taxon>Bacteroidota</taxon>
        <taxon>Flavobacteriia</taxon>
        <taxon>Flavobacteriales</taxon>
        <taxon>Flavobacteriaceae</taxon>
        <taxon>Ulvibacter</taxon>
    </lineage>
</organism>
<dbReference type="Proteomes" id="UP000199321">
    <property type="component" value="Unassembled WGS sequence"/>
</dbReference>
<evidence type="ECO:0000256" key="4">
    <source>
        <dbReference type="ARBA" id="ARBA00023136"/>
    </source>
</evidence>
<keyword evidence="2 5" id="KW-0812">Transmembrane</keyword>
<evidence type="ECO:0000313" key="8">
    <source>
        <dbReference type="Proteomes" id="UP000199321"/>
    </source>
</evidence>
<gene>
    <name evidence="7" type="ORF">SAMN05421855_1125</name>
</gene>